<proteinExistence type="predicted"/>
<reference evidence="1" key="1">
    <citation type="submission" date="2018-05" db="EMBL/GenBank/DDBJ databases">
        <authorList>
            <person name="Lanie J.A."/>
            <person name="Ng W.-L."/>
            <person name="Kazmierczak K.M."/>
            <person name="Andrzejewski T.M."/>
            <person name="Davidsen T.M."/>
            <person name="Wayne K.J."/>
            <person name="Tettelin H."/>
            <person name="Glass J.I."/>
            <person name="Rusch D."/>
            <person name="Podicherti R."/>
            <person name="Tsui H.-C.T."/>
            <person name="Winkler M.E."/>
        </authorList>
    </citation>
    <scope>NUCLEOTIDE SEQUENCE</scope>
</reference>
<dbReference type="EMBL" id="UINC01053200">
    <property type="protein sequence ID" value="SVB69430.1"/>
    <property type="molecule type" value="Genomic_DNA"/>
</dbReference>
<gene>
    <name evidence="1" type="ORF">METZ01_LOCUS222284</name>
</gene>
<evidence type="ECO:0000313" key="1">
    <source>
        <dbReference type="EMBL" id="SVB69430.1"/>
    </source>
</evidence>
<protein>
    <submittedName>
        <fullName evidence="1">Uncharacterized protein</fullName>
    </submittedName>
</protein>
<sequence>MSAISSLVGPVNVVDPSNIAADA</sequence>
<accession>A0A382G2H1</accession>
<organism evidence="1">
    <name type="scientific">marine metagenome</name>
    <dbReference type="NCBI Taxonomy" id="408172"/>
    <lineage>
        <taxon>unclassified sequences</taxon>
        <taxon>metagenomes</taxon>
        <taxon>ecological metagenomes</taxon>
    </lineage>
</organism>
<name>A0A382G2H1_9ZZZZ</name>
<dbReference type="AlphaFoldDB" id="A0A382G2H1"/>